<dbReference type="InterPro" id="IPR050797">
    <property type="entry name" value="Carb_Metab_Trans_Reg"/>
</dbReference>
<evidence type="ECO:0000256" key="3">
    <source>
        <dbReference type="ARBA" id="ARBA00022833"/>
    </source>
</evidence>
<dbReference type="InterPro" id="IPR007219">
    <property type="entry name" value="XnlR_reg_dom"/>
</dbReference>
<feature type="domain" description="Xylanolytic transcriptional activator regulatory" evidence="8">
    <location>
        <begin position="127"/>
        <end position="205"/>
    </location>
</feature>
<gene>
    <name evidence="9" type="ORF">N7530_009253</name>
</gene>
<evidence type="ECO:0000313" key="9">
    <source>
        <dbReference type="EMBL" id="KAJ5465466.1"/>
    </source>
</evidence>
<keyword evidence="3" id="KW-0862">Zinc</keyword>
<name>A0A9W9WI67_9EURO</name>
<evidence type="ECO:0000313" key="10">
    <source>
        <dbReference type="Proteomes" id="UP001147760"/>
    </source>
</evidence>
<keyword evidence="2" id="KW-0479">Metal-binding</keyword>
<reference evidence="9" key="1">
    <citation type="submission" date="2022-12" db="EMBL/GenBank/DDBJ databases">
        <authorList>
            <person name="Petersen C."/>
        </authorList>
    </citation>
    <scope>NUCLEOTIDE SEQUENCE</scope>
    <source>
        <strain evidence="9">IBT 17660</strain>
    </source>
</reference>
<dbReference type="PANTHER" id="PTHR31668:SF18">
    <property type="entry name" value="MALTOSE FERMENTATION REGULATORY PROTEIN MAL13-RELATED"/>
    <property type="match status" value="1"/>
</dbReference>
<evidence type="ECO:0000256" key="2">
    <source>
        <dbReference type="ARBA" id="ARBA00022723"/>
    </source>
</evidence>
<dbReference type="GO" id="GO:0008270">
    <property type="term" value="F:zinc ion binding"/>
    <property type="evidence" value="ECO:0007669"/>
    <property type="project" value="InterPro"/>
</dbReference>
<dbReference type="OrthoDB" id="2740448at2759"/>
<dbReference type="EMBL" id="JAPWDO010000006">
    <property type="protein sequence ID" value="KAJ5465466.1"/>
    <property type="molecule type" value="Genomic_DNA"/>
</dbReference>
<evidence type="ECO:0000259" key="8">
    <source>
        <dbReference type="SMART" id="SM00906"/>
    </source>
</evidence>
<proteinExistence type="predicted"/>
<evidence type="ECO:0000256" key="6">
    <source>
        <dbReference type="ARBA" id="ARBA00023163"/>
    </source>
</evidence>
<keyword evidence="6" id="KW-0804">Transcription</keyword>
<dbReference type="PANTHER" id="PTHR31668">
    <property type="entry name" value="GLUCOSE TRANSPORT TRANSCRIPTION REGULATOR RGT1-RELATED-RELATED"/>
    <property type="match status" value="1"/>
</dbReference>
<keyword evidence="7" id="KW-0539">Nucleus</keyword>
<protein>
    <recommendedName>
        <fullName evidence="8">Xylanolytic transcriptional activator regulatory domain-containing protein</fullName>
    </recommendedName>
</protein>
<dbReference type="GO" id="GO:0005634">
    <property type="term" value="C:nucleus"/>
    <property type="evidence" value="ECO:0007669"/>
    <property type="project" value="UniProtKB-SubCell"/>
</dbReference>
<keyword evidence="10" id="KW-1185">Reference proteome</keyword>
<dbReference type="CDD" id="cd12148">
    <property type="entry name" value="fungal_TF_MHR"/>
    <property type="match status" value="1"/>
</dbReference>
<dbReference type="Proteomes" id="UP001147760">
    <property type="component" value="Unassembled WGS sequence"/>
</dbReference>
<accession>A0A9W9WI67</accession>
<evidence type="ECO:0000256" key="5">
    <source>
        <dbReference type="ARBA" id="ARBA00023125"/>
    </source>
</evidence>
<evidence type="ECO:0000256" key="4">
    <source>
        <dbReference type="ARBA" id="ARBA00023015"/>
    </source>
</evidence>
<dbReference type="GO" id="GO:0003677">
    <property type="term" value="F:DNA binding"/>
    <property type="evidence" value="ECO:0007669"/>
    <property type="project" value="UniProtKB-KW"/>
</dbReference>
<comment type="caution">
    <text evidence="9">The sequence shown here is derived from an EMBL/GenBank/DDBJ whole genome shotgun (WGS) entry which is preliminary data.</text>
</comment>
<sequence>MAFTLADILCFLKTYDERMYPVWPVINTERIIAAFRHDWDNPELCALVFAVCAGTGAQLQFNSYAQEWSAVRTPRGNDSMALEDRFAVEAERYRSKYDYRESTTTEAILVPLFLHFYYGAKGKKQTTSFLLREAVTLCQLTGLDKEETYRGLNPEDESCRRRTFWLLYVTERGHAMQQGTRICLAKTISLPSDDSQNKPHVLQAFNTLVHLFASVDGVLVDHETGTKGQCQRYSIEMLSQLQHKLRHHDQWPVEWTEAQRGDIAMTQQWLRILVWQLSLRNISMSSKPADDSMSFTYPARVSKDALCSISTVHVDALVAHGPGMARQTLHELCCYLVKLNNNCEDLDWLRKRLTDFNVLFQRVRELPAISELPYDESDLASTSPLPSDP</sequence>
<dbReference type="GO" id="GO:0006351">
    <property type="term" value="P:DNA-templated transcription"/>
    <property type="evidence" value="ECO:0007669"/>
    <property type="project" value="InterPro"/>
</dbReference>
<organism evidence="9 10">
    <name type="scientific">Penicillium desertorum</name>
    <dbReference type="NCBI Taxonomy" id="1303715"/>
    <lineage>
        <taxon>Eukaryota</taxon>
        <taxon>Fungi</taxon>
        <taxon>Dikarya</taxon>
        <taxon>Ascomycota</taxon>
        <taxon>Pezizomycotina</taxon>
        <taxon>Eurotiomycetes</taxon>
        <taxon>Eurotiomycetidae</taxon>
        <taxon>Eurotiales</taxon>
        <taxon>Aspergillaceae</taxon>
        <taxon>Penicillium</taxon>
    </lineage>
</organism>
<evidence type="ECO:0000256" key="1">
    <source>
        <dbReference type="ARBA" id="ARBA00004123"/>
    </source>
</evidence>
<keyword evidence="4" id="KW-0805">Transcription regulation</keyword>
<dbReference type="SMART" id="SM00906">
    <property type="entry name" value="Fungal_trans"/>
    <property type="match status" value="1"/>
</dbReference>
<dbReference type="AlphaFoldDB" id="A0A9W9WI67"/>
<evidence type="ECO:0000256" key="7">
    <source>
        <dbReference type="ARBA" id="ARBA00023242"/>
    </source>
</evidence>
<comment type="subcellular location">
    <subcellularLocation>
        <location evidence="1">Nucleus</location>
    </subcellularLocation>
</comment>
<keyword evidence="5" id="KW-0238">DNA-binding</keyword>
<dbReference type="Pfam" id="PF04082">
    <property type="entry name" value="Fungal_trans"/>
    <property type="match status" value="1"/>
</dbReference>
<reference evidence="9" key="2">
    <citation type="journal article" date="2023" name="IMA Fungus">
        <title>Comparative genomic study of the Penicillium genus elucidates a diverse pangenome and 15 lateral gene transfer events.</title>
        <authorList>
            <person name="Petersen C."/>
            <person name="Sorensen T."/>
            <person name="Nielsen M.R."/>
            <person name="Sondergaard T.E."/>
            <person name="Sorensen J.L."/>
            <person name="Fitzpatrick D.A."/>
            <person name="Frisvad J.C."/>
            <person name="Nielsen K.L."/>
        </authorList>
    </citation>
    <scope>NUCLEOTIDE SEQUENCE</scope>
    <source>
        <strain evidence="9">IBT 17660</strain>
    </source>
</reference>